<evidence type="ECO:0000313" key="2">
    <source>
        <dbReference type="EMBL" id="CAI9759630.1"/>
    </source>
</evidence>
<dbReference type="EMBL" id="OU503039">
    <property type="protein sequence ID" value="CAI9759630.1"/>
    <property type="molecule type" value="Genomic_DNA"/>
</dbReference>
<proteinExistence type="predicted"/>
<dbReference type="Proteomes" id="UP000834106">
    <property type="component" value="Chromosome 4"/>
</dbReference>
<dbReference type="PANTHER" id="PTHR34281:SF2">
    <property type="entry name" value="PROTEIN EARLY FLOWERING 3"/>
    <property type="match status" value="1"/>
</dbReference>
<dbReference type="GO" id="GO:2000028">
    <property type="term" value="P:regulation of photoperiodism, flowering"/>
    <property type="evidence" value="ECO:0007669"/>
    <property type="project" value="InterPro"/>
</dbReference>
<dbReference type="AlphaFoldDB" id="A0AAD1Z1P7"/>
<feature type="compositionally biased region" description="Polar residues" evidence="1">
    <location>
        <begin position="280"/>
        <end position="294"/>
    </location>
</feature>
<protein>
    <recommendedName>
        <fullName evidence="4">Early flowering 3</fullName>
    </recommendedName>
</protein>
<feature type="region of interest" description="Disordered" evidence="1">
    <location>
        <begin position="280"/>
        <end position="299"/>
    </location>
</feature>
<dbReference type="InterPro" id="IPR039319">
    <property type="entry name" value="ELF3-like"/>
</dbReference>
<name>A0AAD1Z1P7_9LAMI</name>
<organism evidence="2 3">
    <name type="scientific">Fraxinus pennsylvanica</name>
    <dbReference type="NCBI Taxonomy" id="56036"/>
    <lineage>
        <taxon>Eukaryota</taxon>
        <taxon>Viridiplantae</taxon>
        <taxon>Streptophyta</taxon>
        <taxon>Embryophyta</taxon>
        <taxon>Tracheophyta</taxon>
        <taxon>Spermatophyta</taxon>
        <taxon>Magnoliopsida</taxon>
        <taxon>eudicotyledons</taxon>
        <taxon>Gunneridae</taxon>
        <taxon>Pentapetalae</taxon>
        <taxon>asterids</taxon>
        <taxon>lamiids</taxon>
        <taxon>Lamiales</taxon>
        <taxon>Oleaceae</taxon>
        <taxon>Oleeae</taxon>
        <taxon>Fraxinus</taxon>
    </lineage>
</organism>
<evidence type="ECO:0008006" key="4">
    <source>
        <dbReference type="Google" id="ProtNLM"/>
    </source>
</evidence>
<reference evidence="2" key="1">
    <citation type="submission" date="2023-05" db="EMBL/GenBank/DDBJ databases">
        <authorList>
            <person name="Huff M."/>
        </authorList>
    </citation>
    <scope>NUCLEOTIDE SEQUENCE</scope>
</reference>
<keyword evidence="3" id="KW-1185">Reference proteome</keyword>
<evidence type="ECO:0000256" key="1">
    <source>
        <dbReference type="SAM" id="MobiDB-lite"/>
    </source>
</evidence>
<accession>A0AAD1Z1P7</accession>
<evidence type="ECO:0000313" key="3">
    <source>
        <dbReference type="Proteomes" id="UP000834106"/>
    </source>
</evidence>
<dbReference type="PANTHER" id="PTHR34281">
    <property type="entry name" value="PROTEIN EARLY FLOWERING 3"/>
    <property type="match status" value="1"/>
</dbReference>
<sequence length="374" mass="40893">MKPNRGLKRTDHFLTLLVSLNGGTESTFGLSQQRAFAVQVFELHRLIKVQRLIATSPHLLLEDTAYLDKPMKISPAKKLPLDYIAKVPPNISKRKSNSEKPNTEIECSAENTVGKTTLSSMQNGSQPLTCWPFLGNPLSPAASGDHNSEPWYFNQAQGHQWLIPVMSPSEGLVYKPCPRPGFMGPVCGPPGLAPWMSSFLTPGYGVPASNHQYQVPSFPPAGPQGYFPTYGMPITNPAFSGSSVEHTNHFNVQHQNSCNMLRQMNEAVPNVIKLHAAKNNELQTSTASSPTDRPQCSREGHAMVGTNAFQLFTSSPVNVPDCNIQSPEPESPARAIKVVPRNARSATESAARIFQSIQEERKRCESSAGPARSH</sequence>
<gene>
    <name evidence="2" type="ORF">FPE_LOCUS7060</name>
</gene>